<organism evidence="1 2">
    <name type="scientific">Chitinophaga sancti</name>
    <dbReference type="NCBI Taxonomy" id="1004"/>
    <lineage>
        <taxon>Bacteria</taxon>
        <taxon>Pseudomonadati</taxon>
        <taxon>Bacteroidota</taxon>
        <taxon>Chitinophagia</taxon>
        <taxon>Chitinophagales</taxon>
        <taxon>Chitinophagaceae</taxon>
        <taxon>Chitinophaga</taxon>
    </lineage>
</organism>
<gene>
    <name evidence="1" type="ORF">SAMN05661012_04876</name>
</gene>
<protein>
    <submittedName>
        <fullName evidence="1">Uncharacterized protein</fullName>
    </submittedName>
</protein>
<dbReference type="AlphaFoldDB" id="A0A1K1S7D2"/>
<dbReference type="STRING" id="1004.SAMN05661012_04876"/>
<sequence length="68" mass="7619">MASQKQGAPKIKRNKKNRVVQKVIFPGSQTKGVVNGIFNAFRLLSVQPYFCLTIEGEKLCTCHVIELL</sequence>
<name>A0A1K1S7D2_9BACT</name>
<evidence type="ECO:0000313" key="2">
    <source>
        <dbReference type="Proteomes" id="UP000183788"/>
    </source>
</evidence>
<evidence type="ECO:0000313" key="1">
    <source>
        <dbReference type="EMBL" id="SFW79972.1"/>
    </source>
</evidence>
<dbReference type="Proteomes" id="UP000183788">
    <property type="component" value="Unassembled WGS sequence"/>
</dbReference>
<proteinExistence type="predicted"/>
<dbReference type="EMBL" id="FPIZ01000018">
    <property type="protein sequence ID" value="SFW79972.1"/>
    <property type="molecule type" value="Genomic_DNA"/>
</dbReference>
<accession>A0A1K1S7D2</accession>
<reference evidence="1 2" key="1">
    <citation type="submission" date="2016-11" db="EMBL/GenBank/DDBJ databases">
        <authorList>
            <person name="Jaros S."/>
            <person name="Januszkiewicz K."/>
            <person name="Wedrychowicz H."/>
        </authorList>
    </citation>
    <scope>NUCLEOTIDE SEQUENCE [LARGE SCALE GENOMIC DNA]</scope>
    <source>
        <strain evidence="1 2">DSM 784</strain>
    </source>
</reference>